<accession>A0A0Q3H6N2</accession>
<protein>
    <submittedName>
        <fullName evidence="1 2">Uncharacterized protein</fullName>
    </submittedName>
</protein>
<name>A0A0Q3H6N2_BRADI</name>
<evidence type="ECO:0000313" key="2">
    <source>
        <dbReference type="EnsemblPlants" id="KQJ89066"/>
    </source>
</evidence>
<dbReference type="Proteomes" id="UP000008810">
    <property type="component" value="Chromosome 4"/>
</dbReference>
<dbReference type="InParanoid" id="A0A0Q3H6N2"/>
<dbReference type="EnsemblPlants" id="PNT63996">
    <property type="protein sequence ID" value="PNT63996"/>
    <property type="gene ID" value="BRADI_4g23314v3"/>
</dbReference>
<reference evidence="2" key="3">
    <citation type="submission" date="2018-08" db="UniProtKB">
        <authorList>
            <consortium name="EnsemblPlants"/>
        </authorList>
    </citation>
    <scope>IDENTIFICATION</scope>
    <source>
        <strain evidence="2">cv. Bd21</strain>
    </source>
</reference>
<evidence type="ECO:0000313" key="1">
    <source>
        <dbReference type="EMBL" id="KQJ89066.1"/>
    </source>
</evidence>
<dbReference type="AlphaFoldDB" id="A0A0Q3H6N2"/>
<reference evidence="1" key="2">
    <citation type="submission" date="2017-06" db="EMBL/GenBank/DDBJ databases">
        <title>WGS assembly of Brachypodium distachyon.</title>
        <authorList>
            <consortium name="The International Brachypodium Initiative"/>
            <person name="Lucas S."/>
            <person name="Harmon-Smith M."/>
            <person name="Lail K."/>
            <person name="Tice H."/>
            <person name="Grimwood J."/>
            <person name="Bruce D."/>
            <person name="Barry K."/>
            <person name="Shu S."/>
            <person name="Lindquist E."/>
            <person name="Wang M."/>
            <person name="Pitluck S."/>
            <person name="Vogel J.P."/>
            <person name="Garvin D.F."/>
            <person name="Mockler T.C."/>
            <person name="Schmutz J."/>
            <person name="Rokhsar D."/>
            <person name="Bevan M.W."/>
        </authorList>
    </citation>
    <scope>NUCLEOTIDE SEQUENCE</scope>
    <source>
        <strain evidence="1">Bd21</strain>
    </source>
</reference>
<dbReference type="Gramene" id="KQJ89066">
    <property type="protein sequence ID" value="KQJ89066"/>
    <property type="gene ID" value="BRADI_4g23314v3"/>
</dbReference>
<dbReference type="Gramene" id="PNT63996">
    <property type="protein sequence ID" value="PNT63996"/>
    <property type="gene ID" value="BRADI_4g23314v3"/>
</dbReference>
<dbReference type="EnsemblPlants" id="KQJ89066">
    <property type="protein sequence ID" value="KQJ89066"/>
    <property type="gene ID" value="BRADI_4g23314v3"/>
</dbReference>
<dbReference type="EMBL" id="CM000883">
    <property type="protein sequence ID" value="KQJ89066.1"/>
    <property type="molecule type" value="Genomic_DNA"/>
</dbReference>
<gene>
    <name evidence="1" type="ORF">BRADI_4g23314v3</name>
</gene>
<dbReference type="EMBL" id="CM000883">
    <property type="protein sequence ID" value="PNT63996.1"/>
    <property type="molecule type" value="Genomic_DNA"/>
</dbReference>
<keyword evidence="3" id="KW-1185">Reference proteome</keyword>
<organism evidence="1">
    <name type="scientific">Brachypodium distachyon</name>
    <name type="common">Purple false brome</name>
    <name type="synonym">Trachynia distachya</name>
    <dbReference type="NCBI Taxonomy" id="15368"/>
    <lineage>
        <taxon>Eukaryota</taxon>
        <taxon>Viridiplantae</taxon>
        <taxon>Streptophyta</taxon>
        <taxon>Embryophyta</taxon>
        <taxon>Tracheophyta</taxon>
        <taxon>Spermatophyta</taxon>
        <taxon>Magnoliopsida</taxon>
        <taxon>Liliopsida</taxon>
        <taxon>Poales</taxon>
        <taxon>Poaceae</taxon>
        <taxon>BOP clade</taxon>
        <taxon>Pooideae</taxon>
        <taxon>Stipodae</taxon>
        <taxon>Brachypodieae</taxon>
        <taxon>Brachypodium</taxon>
    </lineage>
</organism>
<sequence length="98" mass="10654">MLMLVRHQKSFFPSEVTKPPRSTTVDHVSARYPNPVTAIKTYASSGRRRPPACFLDCCPDTAKLFTAAMMLLTFSLDNSINFLTTAVTSASAILGASL</sequence>
<reference evidence="1 2" key="1">
    <citation type="journal article" date="2010" name="Nature">
        <title>Genome sequencing and analysis of the model grass Brachypodium distachyon.</title>
        <authorList>
            <consortium name="International Brachypodium Initiative"/>
        </authorList>
    </citation>
    <scope>NUCLEOTIDE SEQUENCE [LARGE SCALE GENOMIC DNA]</scope>
    <source>
        <strain evidence="1 2">Bd21</strain>
    </source>
</reference>
<proteinExistence type="predicted"/>
<evidence type="ECO:0000313" key="3">
    <source>
        <dbReference type="Proteomes" id="UP000008810"/>
    </source>
</evidence>